<dbReference type="PROSITE" id="PS00216">
    <property type="entry name" value="SUGAR_TRANSPORT_1"/>
    <property type="match status" value="1"/>
</dbReference>
<dbReference type="PANTHER" id="PTHR42718:SF46">
    <property type="entry name" value="BLR6921 PROTEIN"/>
    <property type="match status" value="1"/>
</dbReference>
<keyword evidence="10" id="KW-1185">Reference proteome</keyword>
<evidence type="ECO:0000256" key="6">
    <source>
        <dbReference type="ARBA" id="ARBA00023136"/>
    </source>
</evidence>
<keyword evidence="4 7" id="KW-0812">Transmembrane</keyword>
<dbReference type="InterPro" id="IPR005829">
    <property type="entry name" value="Sugar_transporter_CS"/>
</dbReference>
<evidence type="ECO:0000256" key="3">
    <source>
        <dbReference type="ARBA" id="ARBA00022475"/>
    </source>
</evidence>
<feature type="transmembrane region" description="Helical" evidence="7">
    <location>
        <begin position="213"/>
        <end position="231"/>
    </location>
</feature>
<dbReference type="Gene3D" id="1.20.1250.20">
    <property type="entry name" value="MFS general substrate transporter like domains"/>
    <property type="match status" value="1"/>
</dbReference>
<dbReference type="PROSITE" id="PS50850">
    <property type="entry name" value="MFS"/>
    <property type="match status" value="1"/>
</dbReference>
<dbReference type="SUPFAM" id="SSF103473">
    <property type="entry name" value="MFS general substrate transporter"/>
    <property type="match status" value="1"/>
</dbReference>
<dbReference type="InterPro" id="IPR011701">
    <property type="entry name" value="MFS"/>
</dbReference>
<dbReference type="CDD" id="cd17321">
    <property type="entry name" value="MFS_MMR_MDR_like"/>
    <property type="match status" value="1"/>
</dbReference>
<organism evidence="9 10">
    <name type="scientific">Nocardia panacis</name>
    <dbReference type="NCBI Taxonomy" id="2340916"/>
    <lineage>
        <taxon>Bacteria</taxon>
        <taxon>Bacillati</taxon>
        <taxon>Actinomycetota</taxon>
        <taxon>Actinomycetes</taxon>
        <taxon>Mycobacteriales</taxon>
        <taxon>Nocardiaceae</taxon>
        <taxon>Nocardia</taxon>
    </lineage>
</organism>
<keyword evidence="3" id="KW-1003">Cell membrane</keyword>
<feature type="transmembrane region" description="Helical" evidence="7">
    <location>
        <begin position="121"/>
        <end position="142"/>
    </location>
</feature>
<dbReference type="Gene3D" id="1.20.1720.10">
    <property type="entry name" value="Multidrug resistance protein D"/>
    <property type="match status" value="1"/>
</dbReference>
<gene>
    <name evidence="9" type="ORF">D5S18_04885</name>
</gene>
<dbReference type="PANTHER" id="PTHR42718">
    <property type="entry name" value="MAJOR FACILITATOR SUPERFAMILY MULTIDRUG TRANSPORTER MFSC"/>
    <property type="match status" value="1"/>
</dbReference>
<dbReference type="GO" id="GO:0022857">
    <property type="term" value="F:transmembrane transporter activity"/>
    <property type="evidence" value="ECO:0007669"/>
    <property type="project" value="InterPro"/>
</dbReference>
<comment type="subcellular location">
    <subcellularLocation>
        <location evidence="1">Cell membrane</location>
        <topology evidence="1">Multi-pass membrane protein</topology>
    </subcellularLocation>
</comment>
<evidence type="ECO:0000256" key="4">
    <source>
        <dbReference type="ARBA" id="ARBA00022692"/>
    </source>
</evidence>
<proteinExistence type="predicted"/>
<evidence type="ECO:0000256" key="7">
    <source>
        <dbReference type="SAM" id="Phobius"/>
    </source>
</evidence>
<feature type="transmembrane region" description="Helical" evidence="7">
    <location>
        <begin position="252"/>
        <end position="271"/>
    </location>
</feature>
<dbReference type="InterPro" id="IPR036259">
    <property type="entry name" value="MFS_trans_sf"/>
</dbReference>
<evidence type="ECO:0000259" key="8">
    <source>
        <dbReference type="PROSITE" id="PS50850"/>
    </source>
</evidence>
<feature type="transmembrane region" description="Helical" evidence="7">
    <location>
        <begin position="377"/>
        <end position="402"/>
    </location>
</feature>
<evidence type="ECO:0000256" key="1">
    <source>
        <dbReference type="ARBA" id="ARBA00004651"/>
    </source>
</evidence>
<evidence type="ECO:0000256" key="5">
    <source>
        <dbReference type="ARBA" id="ARBA00022989"/>
    </source>
</evidence>
<name>A0A3A4L7M8_9NOCA</name>
<keyword evidence="2" id="KW-0813">Transport</keyword>
<dbReference type="GO" id="GO:0005886">
    <property type="term" value="C:plasma membrane"/>
    <property type="evidence" value="ECO:0007669"/>
    <property type="project" value="UniProtKB-SubCell"/>
</dbReference>
<reference evidence="9 10" key="1">
    <citation type="submission" date="2018-09" db="EMBL/GenBank/DDBJ databases">
        <title>YIM PH21274 draft genome.</title>
        <authorList>
            <person name="Miao C."/>
        </authorList>
    </citation>
    <scope>NUCLEOTIDE SEQUENCE [LARGE SCALE GENOMIC DNA]</scope>
    <source>
        <strain evidence="9 10">YIM PH 21724</strain>
    </source>
</reference>
<feature type="transmembrane region" description="Helical" evidence="7">
    <location>
        <begin position="341"/>
        <end position="365"/>
    </location>
</feature>
<dbReference type="InterPro" id="IPR020846">
    <property type="entry name" value="MFS_dom"/>
</dbReference>
<dbReference type="Pfam" id="PF07690">
    <property type="entry name" value="MFS_1"/>
    <property type="match status" value="1"/>
</dbReference>
<feature type="transmembrane region" description="Helical" evidence="7">
    <location>
        <begin position="283"/>
        <end position="303"/>
    </location>
</feature>
<dbReference type="AlphaFoldDB" id="A0A3A4L7M8"/>
<sequence length="465" mass="47151">MAQLIYALDLNIVFVALPDIGHALGFPGQTQQLVVSAYVVCAGGFLLFGGRAADLLGRRRIFVLALALYAVSSLAGGLAWSPVVIIVARAVQGIGGALLLPATLSLISTLFPEGPQRNRAVAVWGGAGASGLTIGALLGGVLTENFGWSAVFFVNVPLAAAVAAAALVVIPRDVAAKAARRFDLPGVFSVTAGATLLVLALVEGPELGWDSGLVVGAFAAAAALLALFAVIEARTADPLMPFRLFRNRSLTVGMLVTFLYMATFGVLPYFLTVLMQTVHGYSALQTGLAFLLPSLTIAAGTQYGERLATRKGTRATLLLGFVVGAVGTVALAFGFDAEAGYGALVVGLIVSGFGQGVVWTTMWIAAATGTAAAEQGIANGIASTALNIGNAIGLAVFTAIAQIGTTGRTGDDLGAATAHGEFVVVLLTALGMVLGVPIVLALRRSSAAVQPPATHAGTPVTVTAD</sequence>
<feature type="transmembrane region" description="Helical" evidence="7">
    <location>
        <begin position="182"/>
        <end position="201"/>
    </location>
</feature>
<feature type="domain" description="Major facilitator superfamily (MFS) profile" evidence="8">
    <location>
        <begin position="1"/>
        <end position="447"/>
    </location>
</feature>
<feature type="transmembrane region" description="Helical" evidence="7">
    <location>
        <begin position="148"/>
        <end position="170"/>
    </location>
</feature>
<feature type="transmembrane region" description="Helical" evidence="7">
    <location>
        <begin position="315"/>
        <end position="335"/>
    </location>
</feature>
<feature type="transmembrane region" description="Helical" evidence="7">
    <location>
        <begin position="33"/>
        <end position="49"/>
    </location>
</feature>
<comment type="caution">
    <text evidence="9">The sequence shown here is derived from an EMBL/GenBank/DDBJ whole genome shotgun (WGS) entry which is preliminary data.</text>
</comment>
<feature type="transmembrane region" description="Helical" evidence="7">
    <location>
        <begin position="422"/>
        <end position="442"/>
    </location>
</feature>
<dbReference type="EMBL" id="QZFU01000012">
    <property type="protein sequence ID" value="RJO78902.1"/>
    <property type="molecule type" value="Genomic_DNA"/>
</dbReference>
<evidence type="ECO:0000256" key="2">
    <source>
        <dbReference type="ARBA" id="ARBA00022448"/>
    </source>
</evidence>
<dbReference type="Proteomes" id="UP000266677">
    <property type="component" value="Unassembled WGS sequence"/>
</dbReference>
<accession>A0A3A4L7M8</accession>
<evidence type="ECO:0000313" key="10">
    <source>
        <dbReference type="Proteomes" id="UP000266677"/>
    </source>
</evidence>
<feature type="transmembrane region" description="Helical" evidence="7">
    <location>
        <begin position="86"/>
        <end position="109"/>
    </location>
</feature>
<keyword evidence="5 7" id="KW-1133">Transmembrane helix</keyword>
<keyword evidence="6 7" id="KW-0472">Membrane</keyword>
<protein>
    <submittedName>
        <fullName evidence="9">MFS transporter</fullName>
    </submittedName>
</protein>
<dbReference type="OrthoDB" id="7375466at2"/>
<feature type="transmembrane region" description="Helical" evidence="7">
    <location>
        <begin position="61"/>
        <end position="80"/>
    </location>
</feature>
<evidence type="ECO:0000313" key="9">
    <source>
        <dbReference type="EMBL" id="RJO78902.1"/>
    </source>
</evidence>